<dbReference type="Ensembl" id="ENSMAMT00000054321.1">
    <property type="protein sequence ID" value="ENSMAMP00000047963.1"/>
    <property type="gene ID" value="ENSMAMG00000024822.1"/>
</dbReference>
<dbReference type="SUPFAM" id="SSF51338">
    <property type="entry name" value="Composite domain of metallo-dependent hydrolases"/>
    <property type="match status" value="2"/>
</dbReference>
<organism evidence="11 12">
    <name type="scientific">Mastacembelus armatus</name>
    <name type="common">zig-zag eel</name>
    <dbReference type="NCBI Taxonomy" id="205130"/>
    <lineage>
        <taxon>Eukaryota</taxon>
        <taxon>Metazoa</taxon>
        <taxon>Chordata</taxon>
        <taxon>Craniata</taxon>
        <taxon>Vertebrata</taxon>
        <taxon>Euteleostomi</taxon>
        <taxon>Actinopterygii</taxon>
        <taxon>Neopterygii</taxon>
        <taxon>Teleostei</taxon>
        <taxon>Neoteleostei</taxon>
        <taxon>Acanthomorphata</taxon>
        <taxon>Anabantaria</taxon>
        <taxon>Synbranchiformes</taxon>
        <taxon>Mastacembelidae</taxon>
        <taxon>Mastacembelus</taxon>
    </lineage>
</organism>
<dbReference type="InterPro" id="IPR011778">
    <property type="entry name" value="Hydantoinase/dihydroPyrase"/>
</dbReference>
<evidence type="ECO:0000256" key="9">
    <source>
        <dbReference type="SAM" id="MobiDB-lite"/>
    </source>
</evidence>
<feature type="domain" description="Amidohydrolase-related" evidence="10">
    <location>
        <begin position="151"/>
        <end position="540"/>
    </location>
</feature>
<evidence type="ECO:0000256" key="2">
    <source>
        <dbReference type="ARBA" id="ARBA00008829"/>
    </source>
</evidence>
<evidence type="ECO:0000256" key="1">
    <source>
        <dbReference type="ARBA" id="ARBA00004496"/>
    </source>
</evidence>
<evidence type="ECO:0000256" key="4">
    <source>
        <dbReference type="ARBA" id="ARBA00022473"/>
    </source>
</evidence>
<dbReference type="FunFam" id="2.30.40.10:FF:000021">
    <property type="entry name" value="Dihydropyrimidinase-related protein 2"/>
    <property type="match status" value="1"/>
</dbReference>
<dbReference type="Pfam" id="PF01979">
    <property type="entry name" value="Amidohydro_1"/>
    <property type="match status" value="1"/>
</dbReference>
<dbReference type="InterPro" id="IPR032466">
    <property type="entry name" value="Metal_Hydrolase"/>
</dbReference>
<feature type="compositionally biased region" description="Polar residues" evidence="9">
    <location>
        <begin position="599"/>
        <end position="630"/>
    </location>
</feature>
<keyword evidence="12" id="KW-1185">Reference proteome</keyword>
<keyword evidence="6" id="KW-0597">Phosphoprotein</keyword>
<keyword evidence="4" id="KW-0217">Developmental protein</keyword>
<evidence type="ECO:0000256" key="8">
    <source>
        <dbReference type="ARBA" id="ARBA00022902"/>
    </source>
</evidence>
<dbReference type="CDD" id="cd01314">
    <property type="entry name" value="D-HYD"/>
    <property type="match status" value="1"/>
</dbReference>
<dbReference type="PANTHER" id="PTHR11647">
    <property type="entry name" value="HYDRANTOINASE/DIHYDROPYRIMIDINASE FAMILY MEMBER"/>
    <property type="match status" value="1"/>
</dbReference>
<evidence type="ECO:0000256" key="7">
    <source>
        <dbReference type="ARBA" id="ARBA00022782"/>
    </source>
</evidence>
<dbReference type="FunFam" id="2.30.40.10:FF:000022">
    <property type="entry name" value="Dihydropyrimidinase-related protein 2"/>
    <property type="match status" value="1"/>
</dbReference>
<feature type="region of interest" description="Disordered" evidence="9">
    <location>
        <begin position="599"/>
        <end position="659"/>
    </location>
</feature>
<dbReference type="GeneTree" id="ENSGT01030000234527"/>
<dbReference type="Gene3D" id="3.20.20.140">
    <property type="entry name" value="Metal-dependent hydrolases"/>
    <property type="match status" value="1"/>
</dbReference>
<comment type="subcellular location">
    <subcellularLocation>
        <location evidence="1">Cytoplasm</location>
    </subcellularLocation>
</comment>
<evidence type="ECO:0000313" key="11">
    <source>
        <dbReference type="Ensembl" id="ENSMAMP00000047963.1"/>
    </source>
</evidence>
<protein>
    <recommendedName>
        <fullName evidence="3">Dihydropyrimidinase-related protein 2</fullName>
    </recommendedName>
</protein>
<name>A0A7N8XA36_9TELE</name>
<dbReference type="Gene3D" id="2.30.40.10">
    <property type="entry name" value="Urease, subunit C, domain 1"/>
    <property type="match status" value="1"/>
</dbReference>
<evidence type="ECO:0000259" key="10">
    <source>
        <dbReference type="Pfam" id="PF01979"/>
    </source>
</evidence>
<dbReference type="Proteomes" id="UP000261640">
    <property type="component" value="Unplaced"/>
</dbReference>
<dbReference type="InterPro" id="IPR006680">
    <property type="entry name" value="Amidohydro-rel"/>
</dbReference>
<keyword evidence="8" id="KW-0524">Neurogenesis</keyword>
<dbReference type="PANTHER" id="PTHR11647:SF94">
    <property type="entry name" value="DIHYDROPYRIMIDINASE-RELATED PROTEIN 2 ISOFORM X1"/>
    <property type="match status" value="1"/>
</dbReference>
<evidence type="ECO:0000256" key="6">
    <source>
        <dbReference type="ARBA" id="ARBA00022553"/>
    </source>
</evidence>
<dbReference type="AlphaFoldDB" id="A0A7N8XA36"/>
<dbReference type="GO" id="GO:0016812">
    <property type="term" value="F:hydrolase activity, acting on carbon-nitrogen (but not peptide) bonds, in cyclic amides"/>
    <property type="evidence" value="ECO:0007669"/>
    <property type="project" value="TreeGrafter"/>
</dbReference>
<keyword evidence="7" id="KW-0221">Differentiation</keyword>
<dbReference type="NCBIfam" id="TIGR02033">
    <property type="entry name" value="D-hydantoinase"/>
    <property type="match status" value="1"/>
</dbReference>
<feature type="compositionally biased region" description="Basic residues" evidence="9">
    <location>
        <begin position="1"/>
        <end position="12"/>
    </location>
</feature>
<dbReference type="GO" id="GO:0030154">
    <property type="term" value="P:cell differentiation"/>
    <property type="evidence" value="ECO:0007669"/>
    <property type="project" value="UniProtKB-KW"/>
</dbReference>
<dbReference type="GO" id="GO:0007399">
    <property type="term" value="P:nervous system development"/>
    <property type="evidence" value="ECO:0007669"/>
    <property type="project" value="UniProtKB-KW"/>
</dbReference>
<dbReference type="FunFam" id="3.20.20.140:FF:000174">
    <property type="entry name" value="Dihydropyrimidinase-related protein 2"/>
    <property type="match status" value="1"/>
</dbReference>
<dbReference type="GO" id="GO:0005829">
    <property type="term" value="C:cytosol"/>
    <property type="evidence" value="ECO:0007669"/>
    <property type="project" value="TreeGrafter"/>
</dbReference>
<dbReference type="GO" id="GO:0120025">
    <property type="term" value="C:plasma membrane bounded cell projection"/>
    <property type="evidence" value="ECO:0007669"/>
    <property type="project" value="UniProtKB-ARBA"/>
</dbReference>
<sequence>RKERKEKRKKKTIREAEMPAFFKSMGSDSPTRPRQKFCGMFCPVEGSSDSKTLDFDALSACRGRSDGRVIDRQTDISQPRKVEIRESTGKEALQNLDDKRSDRLLIKGAKIVNDDQSFCADLYMEDGVIKQIGENLIVPGGVKTIDAHGRMLMPGGIDVHTRFQMPDRGMTSADDFYQGTKAALAGGTTMIIDHVVPEPGISLISAFEQWREWADSKSCCDYSLHIDITEWHKGIQEEMETLVKDHGVNSFQVYLTYKDIFQLTDSQVYEVFSVIRDLGAIAQVHAENGDIVAEEQRRILEQGITGPEGHVLSHPEEVEAEAVNRSVTVANQTNCPLYVTKVMSKSAADVIAQARKKGTVVYGEPITASLGTDGSHYWSKNWAKAAAYITSPPLSPDPTTPDYLTSLLSCGDLQVTGSAHCPFNTAQRAVGKDDFTLIPEGVNGTEERMSIIWDKCVVTGKMDENQFVAVTSTNAAKIFNLYPRKGRIAVGSDADLVLWDPDATKIISAKTHNSTVEYNIFEGIEVRGGPLVVISQGKIVLEDGNLHTTEGSGRYVVRKPFPDYVYKRIKARSRLAELRGVPRGLYDGPVCEVSVTPKTMTPATSAKTSPAKQPNQPVRNLHQSGFSLSGAQIDDNVPRRNTQRIVAPPGGKANITSLG</sequence>
<comment type="similarity">
    <text evidence="2">Belongs to the metallo-dependent hydrolases superfamily. Hydantoinase/dihydropyrimidinase family.</text>
</comment>
<evidence type="ECO:0000313" key="12">
    <source>
        <dbReference type="Proteomes" id="UP000261640"/>
    </source>
</evidence>
<reference evidence="11" key="2">
    <citation type="submission" date="2025-09" db="UniProtKB">
        <authorList>
            <consortium name="Ensembl"/>
        </authorList>
    </citation>
    <scope>IDENTIFICATION</scope>
</reference>
<keyword evidence="5" id="KW-0963">Cytoplasm</keyword>
<proteinExistence type="inferred from homology"/>
<reference evidence="11" key="1">
    <citation type="submission" date="2025-08" db="UniProtKB">
        <authorList>
            <consortium name="Ensembl"/>
        </authorList>
    </citation>
    <scope>IDENTIFICATION</scope>
</reference>
<dbReference type="InterPro" id="IPR050378">
    <property type="entry name" value="Metallo-dep_Hydrolases_sf"/>
</dbReference>
<accession>A0A7N8XA36</accession>
<feature type="region of interest" description="Disordered" evidence="9">
    <location>
        <begin position="1"/>
        <end position="33"/>
    </location>
</feature>
<evidence type="ECO:0000256" key="3">
    <source>
        <dbReference type="ARBA" id="ARBA00014316"/>
    </source>
</evidence>
<dbReference type="SUPFAM" id="SSF51556">
    <property type="entry name" value="Metallo-dependent hydrolases"/>
    <property type="match status" value="1"/>
</dbReference>
<dbReference type="InterPro" id="IPR011059">
    <property type="entry name" value="Metal-dep_hydrolase_composite"/>
</dbReference>
<evidence type="ECO:0000256" key="5">
    <source>
        <dbReference type="ARBA" id="ARBA00022490"/>
    </source>
</evidence>